<proteinExistence type="predicted"/>
<dbReference type="GO" id="GO:0009055">
    <property type="term" value="F:electron transfer activity"/>
    <property type="evidence" value="ECO:0007669"/>
    <property type="project" value="InterPro"/>
</dbReference>
<evidence type="ECO:0000259" key="6">
    <source>
        <dbReference type="PROSITE" id="PS51007"/>
    </source>
</evidence>
<dbReference type="Pfam" id="PF13442">
    <property type="entry name" value="Cytochrome_CBB3"/>
    <property type="match status" value="1"/>
</dbReference>
<dbReference type="GO" id="GO:0046872">
    <property type="term" value="F:metal ion binding"/>
    <property type="evidence" value="ECO:0007669"/>
    <property type="project" value="UniProtKB-KW"/>
</dbReference>
<evidence type="ECO:0000256" key="2">
    <source>
        <dbReference type="ARBA" id="ARBA00022723"/>
    </source>
</evidence>
<evidence type="ECO:0000256" key="4">
    <source>
        <dbReference type="PROSITE-ProRule" id="PRU00433"/>
    </source>
</evidence>
<keyword evidence="3 4" id="KW-0408">Iron</keyword>
<dbReference type="Gene3D" id="1.10.760.10">
    <property type="entry name" value="Cytochrome c-like domain"/>
    <property type="match status" value="1"/>
</dbReference>
<dbReference type="GO" id="GO:0020037">
    <property type="term" value="F:heme binding"/>
    <property type="evidence" value="ECO:0007669"/>
    <property type="project" value="InterPro"/>
</dbReference>
<dbReference type="InterPro" id="IPR036909">
    <property type="entry name" value="Cyt_c-like_dom_sf"/>
</dbReference>
<feature type="signal peptide" evidence="5">
    <location>
        <begin position="1"/>
        <end position="23"/>
    </location>
</feature>
<dbReference type="EMBL" id="LVWG01000021">
    <property type="protein sequence ID" value="KZK74710.1"/>
    <property type="molecule type" value="Genomic_DNA"/>
</dbReference>
<dbReference type="AlphaFoldDB" id="A0A165M1S5"/>
<gene>
    <name evidence="7" type="ORF">A3K90_09415</name>
</gene>
<keyword evidence="5" id="KW-0732">Signal</keyword>
<dbReference type="Proteomes" id="UP000076481">
    <property type="component" value="Unassembled WGS sequence"/>
</dbReference>
<feature type="chain" id="PRO_5007862110" evidence="5">
    <location>
        <begin position="24"/>
        <end position="138"/>
    </location>
</feature>
<organism evidence="7 8">
    <name type="scientific">Pelodictyon luteolum</name>
    <dbReference type="NCBI Taxonomy" id="1100"/>
    <lineage>
        <taxon>Bacteria</taxon>
        <taxon>Pseudomonadati</taxon>
        <taxon>Chlorobiota</taxon>
        <taxon>Chlorobiia</taxon>
        <taxon>Chlorobiales</taxon>
        <taxon>Chlorobiaceae</taxon>
        <taxon>Chlorobium/Pelodictyon group</taxon>
        <taxon>Pelodictyon</taxon>
    </lineage>
</organism>
<comment type="caution">
    <text evidence="7">The sequence shown here is derived from an EMBL/GenBank/DDBJ whole genome shotgun (WGS) entry which is preliminary data.</text>
</comment>
<keyword evidence="1 4" id="KW-0349">Heme</keyword>
<accession>A0A165M1S5</accession>
<dbReference type="InterPro" id="IPR009056">
    <property type="entry name" value="Cyt_c-like_dom"/>
</dbReference>
<evidence type="ECO:0000313" key="7">
    <source>
        <dbReference type="EMBL" id="KZK74710.1"/>
    </source>
</evidence>
<evidence type="ECO:0000256" key="1">
    <source>
        <dbReference type="ARBA" id="ARBA00022617"/>
    </source>
</evidence>
<reference evidence="7 8" key="1">
    <citation type="submission" date="2016-03" db="EMBL/GenBank/DDBJ databases">
        <title>Speciation and ecological success in dimly lit waters: horizontal gene transfer in a green sulfur bacteria bloom unveiled by metagenomic assembly.</title>
        <authorList>
            <person name="Llorens-Mares T."/>
            <person name="Liu Z."/>
            <person name="Allen L.Z."/>
            <person name="Rusch D.B."/>
            <person name="Craig M.T."/>
            <person name="Dupont C.L."/>
            <person name="Bryant D.A."/>
            <person name="Casamayor E.O."/>
        </authorList>
    </citation>
    <scope>NUCLEOTIDE SEQUENCE [LARGE SCALE GENOMIC DNA]</scope>
    <source>
        <strain evidence="7">CIII</strain>
    </source>
</reference>
<evidence type="ECO:0000256" key="5">
    <source>
        <dbReference type="SAM" id="SignalP"/>
    </source>
</evidence>
<evidence type="ECO:0000256" key="3">
    <source>
        <dbReference type="ARBA" id="ARBA00023004"/>
    </source>
</evidence>
<sequence length="138" mass="14159">MKQAILPLAAGLIFSAAAVDCFAAVPDGKAVFERNCSVCHSVAPPPKSAPPIIPIAARYRAEFATKAAGVKAMTAFMQSPSKAASVIEVQAIERFGLMPSMSALSEADLRAVAGWVWDQGGAGMGPGRGAGQPKGTCR</sequence>
<keyword evidence="2 4" id="KW-0479">Metal-binding</keyword>
<name>A0A165M1S5_PELLU</name>
<dbReference type="PROSITE" id="PS51007">
    <property type="entry name" value="CYTC"/>
    <property type="match status" value="1"/>
</dbReference>
<dbReference type="RefSeq" id="WP_303681221.1">
    <property type="nucleotide sequence ID" value="NZ_LVWG01000021.1"/>
</dbReference>
<evidence type="ECO:0000313" key="8">
    <source>
        <dbReference type="Proteomes" id="UP000076481"/>
    </source>
</evidence>
<dbReference type="SUPFAM" id="SSF46626">
    <property type="entry name" value="Cytochrome c"/>
    <property type="match status" value="1"/>
</dbReference>
<protein>
    <submittedName>
        <fullName evidence="7">Cytochrome C</fullName>
    </submittedName>
</protein>
<feature type="domain" description="Cytochrome c" evidence="6">
    <location>
        <begin position="23"/>
        <end position="120"/>
    </location>
</feature>